<feature type="domain" description="DUF4097" evidence="1">
    <location>
        <begin position="129"/>
        <end position="271"/>
    </location>
</feature>
<dbReference type="InterPro" id="IPR025164">
    <property type="entry name" value="Toastrack_DUF4097"/>
</dbReference>
<evidence type="ECO:0000259" key="1">
    <source>
        <dbReference type="Pfam" id="PF13349"/>
    </source>
</evidence>
<reference evidence="2 3" key="1">
    <citation type="journal article" date="2019" name="Int. J. Syst. Evol. Microbiol.">
        <title>The Global Catalogue of Microorganisms (GCM) 10K type strain sequencing project: providing services to taxonomists for standard genome sequencing and annotation.</title>
        <authorList>
            <consortium name="The Broad Institute Genomics Platform"/>
            <consortium name="The Broad Institute Genome Sequencing Center for Infectious Disease"/>
            <person name="Wu L."/>
            <person name="Ma J."/>
        </authorList>
    </citation>
    <scope>NUCLEOTIDE SEQUENCE [LARGE SCALE GENOMIC DNA]</scope>
    <source>
        <strain evidence="2 3">CGMCC 1.12553</strain>
    </source>
</reference>
<accession>A0ABD5PD83</accession>
<evidence type="ECO:0000313" key="3">
    <source>
        <dbReference type="Proteomes" id="UP001595921"/>
    </source>
</evidence>
<comment type="caution">
    <text evidence="2">The sequence shown here is derived from an EMBL/GenBank/DDBJ whole genome shotgun (WGS) entry which is preliminary data.</text>
</comment>
<name>A0ABD5PD83_9EURY</name>
<dbReference type="AlphaFoldDB" id="A0ABD5PD83"/>
<dbReference type="Pfam" id="PF13349">
    <property type="entry name" value="DUF4097"/>
    <property type="match status" value="1"/>
</dbReference>
<proteinExistence type="predicted"/>
<dbReference type="RefSeq" id="WP_267619783.1">
    <property type="nucleotide sequence ID" value="NZ_JAODIW010000004.1"/>
</dbReference>
<organism evidence="2 3">
    <name type="scientific">Halobium salinum</name>
    <dbReference type="NCBI Taxonomy" id="1364940"/>
    <lineage>
        <taxon>Archaea</taxon>
        <taxon>Methanobacteriati</taxon>
        <taxon>Methanobacteriota</taxon>
        <taxon>Stenosarchaea group</taxon>
        <taxon>Halobacteria</taxon>
        <taxon>Halobacteriales</taxon>
        <taxon>Haloferacaceae</taxon>
        <taxon>Halobium</taxon>
    </lineage>
</organism>
<dbReference type="EMBL" id="JBHSDS010000007">
    <property type="protein sequence ID" value="MFC4358862.1"/>
    <property type="molecule type" value="Genomic_DNA"/>
</dbReference>
<keyword evidence="3" id="KW-1185">Reference proteome</keyword>
<sequence length="276" mass="28475">MSLLDRFTTTVTALAETAMEESYRHTREERLSFDALAALSLATRNGRIHVRGEDRDDLRVDVTKHAREEADLDRIEVVAEAGSGAAAGAGDAPGDDGDSLALRVEHPPGVRDVAVDLDVALPRGTALTTVETENGRVDVADVTGDVVVRTKNGRVDLRDVEGYPSVETGNGAVKLAGTTGVDRVTTSNGSVDAEIRSIRGDALVETTNGRVVVRLGPTLDAEVVATSSVGSVDAGPLGGSARGVGGQRVAGTVGDGGHELGVRTDVGSVTVEDASE</sequence>
<protein>
    <submittedName>
        <fullName evidence="2">DUF4097 family beta strand repeat-containing protein</fullName>
    </submittedName>
</protein>
<dbReference type="Proteomes" id="UP001595921">
    <property type="component" value="Unassembled WGS sequence"/>
</dbReference>
<gene>
    <name evidence="2" type="ORF">ACFO0N_13010</name>
</gene>
<evidence type="ECO:0000313" key="2">
    <source>
        <dbReference type="EMBL" id="MFC4358862.1"/>
    </source>
</evidence>